<organism evidence="1 2">
    <name type="scientific">Mycobacterium saskatchewanense</name>
    <dbReference type="NCBI Taxonomy" id="220927"/>
    <lineage>
        <taxon>Bacteria</taxon>
        <taxon>Bacillati</taxon>
        <taxon>Actinomycetota</taxon>
        <taxon>Actinomycetes</taxon>
        <taxon>Mycobacteriales</taxon>
        <taxon>Mycobacteriaceae</taxon>
        <taxon>Mycobacterium</taxon>
        <taxon>Mycobacterium simiae complex</taxon>
    </lineage>
</organism>
<evidence type="ECO:0000313" key="1">
    <source>
        <dbReference type="EMBL" id="ORW71658.1"/>
    </source>
</evidence>
<keyword evidence="2" id="KW-1185">Reference proteome</keyword>
<evidence type="ECO:0000313" key="2">
    <source>
        <dbReference type="Proteomes" id="UP000193387"/>
    </source>
</evidence>
<proteinExistence type="predicted"/>
<gene>
    <name evidence="1" type="ORF">AWC23_12835</name>
</gene>
<name>A0AAJ3NQW5_9MYCO</name>
<sequence length="101" mass="10574">MVDSGHEILLAKRNGQSSAMPRSTSVFQPCPASADYGLYDPVCTELGRAQQSSVAIPPWEGARVIAAGRDQPTLADAYGRSGTATEVVDITLKVDGGEPLV</sequence>
<dbReference type="Proteomes" id="UP000193387">
    <property type="component" value="Unassembled WGS sequence"/>
</dbReference>
<accession>A0AAJ3NQW5</accession>
<dbReference type="AlphaFoldDB" id="A0AAJ3NQW5"/>
<dbReference type="EMBL" id="LQPR01000028">
    <property type="protein sequence ID" value="ORW71658.1"/>
    <property type="molecule type" value="Genomic_DNA"/>
</dbReference>
<protein>
    <submittedName>
        <fullName evidence="1">Uncharacterized protein</fullName>
    </submittedName>
</protein>
<comment type="caution">
    <text evidence="1">The sequence shown here is derived from an EMBL/GenBank/DDBJ whole genome shotgun (WGS) entry which is preliminary data.</text>
</comment>
<reference evidence="1 2" key="1">
    <citation type="submission" date="2016-01" db="EMBL/GenBank/DDBJ databases">
        <title>The new phylogeny of the genus Mycobacterium.</title>
        <authorList>
            <person name="Tarcisio F."/>
            <person name="Conor M."/>
            <person name="Antonella G."/>
            <person name="Elisabetta G."/>
            <person name="Giulia F.S."/>
            <person name="Sara T."/>
            <person name="Anna F."/>
            <person name="Clotilde B."/>
            <person name="Roberto B."/>
            <person name="Veronica D.S."/>
            <person name="Fabio R."/>
            <person name="Monica P."/>
            <person name="Olivier J."/>
            <person name="Enrico T."/>
            <person name="Nicola S."/>
        </authorList>
    </citation>
    <scope>NUCLEOTIDE SEQUENCE [LARGE SCALE GENOMIC DNA]</scope>
    <source>
        <strain evidence="1 2">DSM 44616</strain>
    </source>
</reference>